<evidence type="ECO:0000313" key="8">
    <source>
        <dbReference type="Proteomes" id="UP000663868"/>
    </source>
</evidence>
<keyword evidence="2" id="KW-0001">2Fe-2S</keyword>
<evidence type="ECO:0000256" key="2">
    <source>
        <dbReference type="ARBA" id="ARBA00022714"/>
    </source>
</evidence>
<dbReference type="GO" id="GO:0016491">
    <property type="term" value="F:oxidoreductase activity"/>
    <property type="evidence" value="ECO:0007669"/>
    <property type="project" value="InterPro"/>
</dbReference>
<dbReference type="GO" id="GO:0046872">
    <property type="term" value="F:metal ion binding"/>
    <property type="evidence" value="ECO:0007669"/>
    <property type="project" value="UniProtKB-KW"/>
</dbReference>
<dbReference type="GO" id="GO:0051537">
    <property type="term" value="F:2 iron, 2 sulfur cluster binding"/>
    <property type="evidence" value="ECO:0007669"/>
    <property type="project" value="UniProtKB-KW"/>
</dbReference>
<accession>A0A820FJA0</accession>
<feature type="non-terminal residue" evidence="7">
    <location>
        <position position="1"/>
    </location>
</feature>
<proteinExistence type="predicted"/>
<evidence type="ECO:0000313" key="7">
    <source>
        <dbReference type="EMBL" id="CAF4262649.1"/>
    </source>
</evidence>
<dbReference type="PRINTS" id="PR00409">
    <property type="entry name" value="PHDIOXRDTASE"/>
</dbReference>
<keyword evidence="1" id="KW-0285">Flavoprotein</keyword>
<evidence type="ECO:0000256" key="1">
    <source>
        <dbReference type="ARBA" id="ARBA00022630"/>
    </source>
</evidence>
<feature type="domain" description="Oxidoreductase FAD/NAD(P)-binding" evidence="6">
    <location>
        <begin position="40"/>
        <end position="128"/>
    </location>
</feature>
<dbReference type="SUPFAM" id="SSF52343">
    <property type="entry name" value="Ferredoxin reductase-like, C-terminal NADP-linked domain"/>
    <property type="match status" value="1"/>
</dbReference>
<keyword evidence="3" id="KW-0479">Metal-binding</keyword>
<evidence type="ECO:0000259" key="6">
    <source>
        <dbReference type="Pfam" id="PF00175"/>
    </source>
</evidence>
<dbReference type="Pfam" id="PF00175">
    <property type="entry name" value="NAD_binding_1"/>
    <property type="match status" value="1"/>
</dbReference>
<sequence length="168" mass="18340">EIKGVVSNEIINNYSIGDTILASFPAGTFQLVENGKHHLFIGGGVGITVLSSMIHELNKQGKANDAILIHCVPSEEYAAFNAELKSILPEGHYQLFCKDQRLGKEDLEKVLKADTQVYICGSVPFMDRIESLLGECGHPSSQIHVKAFQPTLSTTKDAVKDEAETKVL</sequence>
<dbReference type="InterPro" id="IPR039261">
    <property type="entry name" value="FNR_nucleotide-bd"/>
</dbReference>
<gene>
    <name evidence="7" type="ORF">KXQ929_LOCUS43433</name>
</gene>
<evidence type="ECO:0000256" key="3">
    <source>
        <dbReference type="ARBA" id="ARBA00022723"/>
    </source>
</evidence>
<keyword evidence="5" id="KW-0411">Iron-sulfur</keyword>
<dbReference type="PANTHER" id="PTHR47354">
    <property type="entry name" value="NADH OXIDOREDUCTASE HCR"/>
    <property type="match status" value="1"/>
</dbReference>
<dbReference type="Gene3D" id="3.40.50.80">
    <property type="entry name" value="Nucleotide-binding domain of ferredoxin-NADP reductase (FNR) module"/>
    <property type="match status" value="1"/>
</dbReference>
<dbReference type="InterPro" id="IPR001433">
    <property type="entry name" value="OxRdtase_FAD/NAD-bd"/>
</dbReference>
<organism evidence="7 8">
    <name type="scientific">Adineta steineri</name>
    <dbReference type="NCBI Taxonomy" id="433720"/>
    <lineage>
        <taxon>Eukaryota</taxon>
        <taxon>Metazoa</taxon>
        <taxon>Spiralia</taxon>
        <taxon>Gnathifera</taxon>
        <taxon>Rotifera</taxon>
        <taxon>Eurotatoria</taxon>
        <taxon>Bdelloidea</taxon>
        <taxon>Adinetida</taxon>
        <taxon>Adinetidae</taxon>
        <taxon>Adineta</taxon>
    </lineage>
</organism>
<dbReference type="PANTHER" id="PTHR47354:SF1">
    <property type="entry name" value="CARNITINE MONOOXYGENASE REDUCTASE SUBUNIT"/>
    <property type="match status" value="1"/>
</dbReference>
<dbReference type="AlphaFoldDB" id="A0A820FJA0"/>
<dbReference type="InterPro" id="IPR050415">
    <property type="entry name" value="MRET"/>
</dbReference>
<keyword evidence="4" id="KW-0408">Iron</keyword>
<name>A0A820FJA0_9BILA</name>
<reference evidence="7" key="1">
    <citation type="submission" date="2021-02" db="EMBL/GenBank/DDBJ databases">
        <authorList>
            <person name="Nowell W R."/>
        </authorList>
    </citation>
    <scope>NUCLEOTIDE SEQUENCE</scope>
</reference>
<dbReference type="Proteomes" id="UP000663868">
    <property type="component" value="Unassembled WGS sequence"/>
</dbReference>
<dbReference type="EMBL" id="CAJOBB010011551">
    <property type="protein sequence ID" value="CAF4262649.1"/>
    <property type="molecule type" value="Genomic_DNA"/>
</dbReference>
<protein>
    <recommendedName>
        <fullName evidence="6">Oxidoreductase FAD/NAD(P)-binding domain-containing protein</fullName>
    </recommendedName>
</protein>
<comment type="caution">
    <text evidence="7">The sequence shown here is derived from an EMBL/GenBank/DDBJ whole genome shotgun (WGS) entry which is preliminary data.</text>
</comment>
<evidence type="ECO:0000256" key="4">
    <source>
        <dbReference type="ARBA" id="ARBA00023004"/>
    </source>
</evidence>
<evidence type="ECO:0000256" key="5">
    <source>
        <dbReference type="ARBA" id="ARBA00023014"/>
    </source>
</evidence>